<dbReference type="Pfam" id="PF20231">
    <property type="entry name" value="DUF6589"/>
    <property type="match status" value="1"/>
</dbReference>
<feature type="domain" description="DUF6589" evidence="1">
    <location>
        <begin position="16"/>
        <end position="187"/>
    </location>
</feature>
<dbReference type="Proteomes" id="UP000054564">
    <property type="component" value="Unassembled WGS sequence"/>
</dbReference>
<dbReference type="OrthoDB" id="2506434at2759"/>
<name>A0A0L0VFR8_9BASI</name>
<keyword evidence="3" id="KW-1185">Reference proteome</keyword>
<evidence type="ECO:0000313" key="3">
    <source>
        <dbReference type="Proteomes" id="UP000054564"/>
    </source>
</evidence>
<evidence type="ECO:0000259" key="1">
    <source>
        <dbReference type="Pfam" id="PF20231"/>
    </source>
</evidence>
<proteinExistence type="predicted"/>
<gene>
    <name evidence="2" type="ORF">PSTG_08871</name>
</gene>
<dbReference type="AlphaFoldDB" id="A0A0L0VFR8"/>
<comment type="caution">
    <text evidence="2">The sequence shown here is derived from an EMBL/GenBank/DDBJ whole genome shotgun (WGS) entry which is preliminary data.</text>
</comment>
<sequence length="291" mass="33355">MGTPKDPVPKELPKVSSRVIKETIEKTYEEFFTATAKDTASNRTSPKLSNLMLCVSDFATIVKGNTAIKSGDIGCLMNVWKRWSVLAQGIKKLTQYSIQLPRMVILLNKILPKGLRKLILHSLLVAPSGRHKHFVAKDQHLEDQNYWLKYFFNHSGRGTDINRLKDVYSLNVPLLQSLIHGLTLDPGKDHIYQSHRCNINLQSINNCLRMCNQNNICHKAPSPNDYEPIEIDNFYSTGITKLKEKHRQKGKPINKLRPTGIITWSDTWEADHNLDNTFNYIQQLGCQFSRR</sequence>
<evidence type="ECO:0000313" key="2">
    <source>
        <dbReference type="EMBL" id="KNE97849.1"/>
    </source>
</evidence>
<dbReference type="InterPro" id="IPR046496">
    <property type="entry name" value="DUF6589"/>
</dbReference>
<dbReference type="EMBL" id="AJIL01000063">
    <property type="protein sequence ID" value="KNE97849.1"/>
    <property type="molecule type" value="Genomic_DNA"/>
</dbReference>
<protein>
    <recommendedName>
        <fullName evidence="1">DUF6589 domain-containing protein</fullName>
    </recommendedName>
</protein>
<organism evidence="2 3">
    <name type="scientific">Puccinia striiformis f. sp. tritici PST-78</name>
    <dbReference type="NCBI Taxonomy" id="1165861"/>
    <lineage>
        <taxon>Eukaryota</taxon>
        <taxon>Fungi</taxon>
        <taxon>Dikarya</taxon>
        <taxon>Basidiomycota</taxon>
        <taxon>Pucciniomycotina</taxon>
        <taxon>Pucciniomycetes</taxon>
        <taxon>Pucciniales</taxon>
        <taxon>Pucciniaceae</taxon>
        <taxon>Puccinia</taxon>
    </lineage>
</organism>
<accession>A0A0L0VFR8</accession>
<reference evidence="3" key="1">
    <citation type="submission" date="2014-03" db="EMBL/GenBank/DDBJ databases">
        <title>The Genome Sequence of Puccinia striiformis f. sp. tritici PST-78.</title>
        <authorList>
            <consortium name="The Broad Institute Genome Sequencing Platform"/>
            <person name="Cuomo C."/>
            <person name="Hulbert S."/>
            <person name="Chen X."/>
            <person name="Walker B."/>
            <person name="Young S.K."/>
            <person name="Zeng Q."/>
            <person name="Gargeya S."/>
            <person name="Fitzgerald M."/>
            <person name="Haas B."/>
            <person name="Abouelleil A."/>
            <person name="Alvarado L."/>
            <person name="Arachchi H.M."/>
            <person name="Berlin A.M."/>
            <person name="Chapman S.B."/>
            <person name="Goldberg J."/>
            <person name="Griggs A."/>
            <person name="Gujja S."/>
            <person name="Hansen M."/>
            <person name="Howarth C."/>
            <person name="Imamovic A."/>
            <person name="Larimer J."/>
            <person name="McCowan C."/>
            <person name="Montmayeur A."/>
            <person name="Murphy C."/>
            <person name="Neiman D."/>
            <person name="Pearson M."/>
            <person name="Priest M."/>
            <person name="Roberts A."/>
            <person name="Saif S."/>
            <person name="Shea T."/>
            <person name="Sisk P."/>
            <person name="Sykes S."/>
            <person name="Wortman J."/>
            <person name="Nusbaum C."/>
            <person name="Birren B."/>
        </authorList>
    </citation>
    <scope>NUCLEOTIDE SEQUENCE [LARGE SCALE GENOMIC DNA]</scope>
    <source>
        <strain evidence="3">race PST-78</strain>
    </source>
</reference>